<evidence type="ECO:0000313" key="2">
    <source>
        <dbReference type="Proteomes" id="UP000019763"/>
    </source>
</evidence>
<dbReference type="VEuPathDB" id="CryptoDB:GNI_133630"/>
<sequence>MRGLPVSQSSSPPVSLVTLLLGVGPVPGPPPSRNMTKGKRRTDQFYRIVGFPKVAQGCGTMVAGDDGSSWPAKRMCLGVSSFRGPRKSFLDRFQTCSTTDCSTADCSTADCSTADCSTADCSTADCSTADCSTADCSTADCSTADCSTADWCGSRLASTPQVAPDSVISNASQKHQVQAGPLESCGDEDTFSAMETTPAAPPPGMEPVPAFQIIHQEEKGLVVEASHLVWAYDTLNHGWWRLVPFDVKGLSVFGLAVKAREWSRARKANYTREAACYNVNKRCRWMWTEGSLRQWLKQYRSGDDRDAVGFVIPLGVRLGRCVIPLANVDAAANDLLCWRLGSYYRGTHVGAFRNRVNYWWAKRGRYFGEPQDDPLCFRVDFVSLRELEGFYLKKLGDLKVPLEDVPKETRRVKRRQRIREQEEELGRRLLPHGLGINGGTSHLVGISGHRFAIVVDEERQLRIEPTYLVWAYDVLNHGWWNAVPPAVATLPSDLSVFGLAEKARDWVEADNIIYTLSTSCYRCGENGQHHGHDEECERCEKSWNPEEFWEWLASRHFKHICDQSRDSEQSTDSNRPLNDANRFDNKLDEEFDELDPTRLSEMINAVGFELPEGYGEWKLVVPAHEYKGRLFLPARHDSFGFRFLAWWRHKVSKAACKKSLMTTAAGYHRWEYERLVLYRINSRSELQY</sequence>
<protein>
    <submittedName>
        <fullName evidence="1">Uncharacterized protein</fullName>
    </submittedName>
</protein>
<comment type="caution">
    <text evidence="1">The sequence shown here is derived from an EMBL/GenBank/DDBJ whole genome shotgun (WGS) entry which is preliminary data.</text>
</comment>
<dbReference type="GeneID" id="22914717"/>
<dbReference type="EMBL" id="AFNH02000992">
    <property type="protein sequence ID" value="EZG46522.1"/>
    <property type="molecule type" value="Genomic_DNA"/>
</dbReference>
<reference evidence="1" key="1">
    <citation type="submission" date="2013-12" db="EMBL/GenBank/DDBJ databases">
        <authorList>
            <person name="Omoto C.K."/>
            <person name="Sibley D."/>
            <person name="Venepally P."/>
            <person name="Hadjithomas M."/>
            <person name="Karamycheva S."/>
            <person name="Brunk B."/>
            <person name="Roos D."/>
            <person name="Caler E."/>
            <person name="Lorenzi H."/>
        </authorList>
    </citation>
    <scope>NUCLEOTIDE SEQUENCE</scope>
</reference>
<keyword evidence="2" id="KW-1185">Reference proteome</keyword>
<proteinExistence type="predicted"/>
<evidence type="ECO:0000313" key="1">
    <source>
        <dbReference type="EMBL" id="EZG46522.1"/>
    </source>
</evidence>
<gene>
    <name evidence="1" type="ORF">GNI_133630</name>
</gene>
<dbReference type="AlphaFoldDB" id="A0A023B1F2"/>
<dbReference type="RefSeq" id="XP_011132295.1">
    <property type="nucleotide sequence ID" value="XM_011133993.1"/>
</dbReference>
<accession>A0A023B1F2</accession>
<name>A0A023B1F2_GRENI</name>
<dbReference type="Gene3D" id="2.160.20.80">
    <property type="entry name" value="E3 ubiquitin-protein ligase SopA"/>
    <property type="match status" value="1"/>
</dbReference>
<dbReference type="Proteomes" id="UP000019763">
    <property type="component" value="Unassembled WGS sequence"/>
</dbReference>
<organism evidence="1 2">
    <name type="scientific">Gregarina niphandrodes</name>
    <name type="common">Septate eugregarine</name>
    <dbReference type="NCBI Taxonomy" id="110365"/>
    <lineage>
        <taxon>Eukaryota</taxon>
        <taxon>Sar</taxon>
        <taxon>Alveolata</taxon>
        <taxon>Apicomplexa</taxon>
        <taxon>Conoidasida</taxon>
        <taxon>Gregarinasina</taxon>
        <taxon>Eugregarinorida</taxon>
        <taxon>Gregarinidae</taxon>
        <taxon>Gregarina</taxon>
    </lineage>
</organism>